<organism evidence="1 2">
    <name type="scientific">Pseudomonas fluvialis</name>
    <dbReference type="NCBI Taxonomy" id="1793966"/>
    <lineage>
        <taxon>Bacteria</taxon>
        <taxon>Pseudomonadati</taxon>
        <taxon>Pseudomonadota</taxon>
        <taxon>Gammaproteobacteria</taxon>
        <taxon>Pseudomonadales</taxon>
        <taxon>Pseudomonadaceae</taxon>
        <taxon>Pseudomonas</taxon>
    </lineage>
</organism>
<proteinExistence type="predicted"/>
<dbReference type="RefSeq" id="WP_101192666.1">
    <property type="nucleotide sequence ID" value="NZ_PIYS01000003.1"/>
</dbReference>
<gene>
    <name evidence="1" type="ORF">CW360_02775</name>
</gene>
<comment type="caution">
    <text evidence="1">The sequence shown here is derived from an EMBL/GenBank/DDBJ whole genome shotgun (WGS) entry which is preliminary data.</text>
</comment>
<reference evidence="2" key="1">
    <citation type="submission" date="2017-12" db="EMBL/GenBank/DDBJ databases">
        <authorList>
            <person name="Yu X.-Y."/>
        </authorList>
    </citation>
    <scope>NUCLEOTIDE SEQUENCE [LARGE SCALE GENOMIC DNA]</scope>
    <source>
        <strain evidence="2">ZYSR67-Z</strain>
    </source>
</reference>
<dbReference type="Proteomes" id="UP000242861">
    <property type="component" value="Unassembled WGS sequence"/>
</dbReference>
<sequence>MLTAPQLAWTAAGCPRPNEKYKLSPSIGICSTCGTAIDGEAVAISEIDSKAFSNHSESFRFGGTHTCLGCAWMYGMGKGKPGNYIAVPARFEQAVISLESVVEDKRPWLTIIREIADLPPDTPVSAVLTTDVKIRLWARARLATVGRFGLYVHCPDYDISQHIDCDLRDLLKIIDTMLPILRAGFAKASIWYGLYRDHARMTKNMDCAPEWESQLQKVRGNPAFLPALLMAGITKEEKTNDAKRSTAAAHRSLAACRRLGIHADP</sequence>
<dbReference type="AlphaFoldDB" id="A0A2I0CTK5"/>
<evidence type="ECO:0000313" key="2">
    <source>
        <dbReference type="Proteomes" id="UP000242861"/>
    </source>
</evidence>
<protein>
    <submittedName>
        <fullName evidence="1">Uncharacterized protein</fullName>
    </submittedName>
</protein>
<name>A0A2I0CTK5_9PSED</name>
<evidence type="ECO:0000313" key="1">
    <source>
        <dbReference type="EMBL" id="PKF72655.1"/>
    </source>
</evidence>
<accession>A0A2I0CTK5</accession>
<dbReference type="EMBL" id="PIYS01000003">
    <property type="protein sequence ID" value="PKF72655.1"/>
    <property type="molecule type" value="Genomic_DNA"/>
</dbReference>